<sequence>MNLKNYWRRPDILIGADHFFQIVELDKIEKLKSGFSLLQTKVRPMIVGSGDINQLCQTKTTRTSNAISVSTLISGSNIENFWKLETIGIQVGPNANDDDEALKQFKKSIIKCNGRYQRLQQESLLITYDHIIQEQKQLGIIEDPDFKDKGDVIVNFSPHHGVLTPNKNTTKLRIVYDASSRKEEFK</sequence>
<dbReference type="InterPro" id="IPR008737">
    <property type="entry name" value="DUF1758"/>
</dbReference>
<protein>
    <submittedName>
        <fullName evidence="3">DUF1758 domain-containing protein</fullName>
    </submittedName>
</protein>
<name>A0A1I7VQA0_LOALO</name>
<dbReference type="Proteomes" id="UP000095285">
    <property type="component" value="Unassembled WGS sequence"/>
</dbReference>
<reference evidence="3" key="2">
    <citation type="submission" date="2016-11" db="UniProtKB">
        <authorList>
            <consortium name="WormBaseParasite"/>
        </authorList>
    </citation>
    <scope>IDENTIFICATION</scope>
</reference>
<dbReference type="AlphaFoldDB" id="A0A1I7VQA0"/>
<organism evidence="2 3">
    <name type="scientific">Loa loa</name>
    <name type="common">Eye worm</name>
    <name type="synonym">Filaria loa</name>
    <dbReference type="NCBI Taxonomy" id="7209"/>
    <lineage>
        <taxon>Eukaryota</taxon>
        <taxon>Metazoa</taxon>
        <taxon>Ecdysozoa</taxon>
        <taxon>Nematoda</taxon>
        <taxon>Chromadorea</taxon>
        <taxon>Rhabditida</taxon>
        <taxon>Spirurina</taxon>
        <taxon>Spiruromorpha</taxon>
        <taxon>Filarioidea</taxon>
        <taxon>Onchocercidae</taxon>
        <taxon>Loa</taxon>
    </lineage>
</organism>
<evidence type="ECO:0000313" key="3">
    <source>
        <dbReference type="WBParaSite" id="EN70_5082"/>
    </source>
</evidence>
<accession>A0A1I7VQA0</accession>
<feature type="domain" description="DUF1758" evidence="1">
    <location>
        <begin position="6"/>
        <end position="44"/>
    </location>
</feature>
<evidence type="ECO:0000259" key="1">
    <source>
        <dbReference type="Pfam" id="PF05585"/>
    </source>
</evidence>
<evidence type="ECO:0000313" key="2">
    <source>
        <dbReference type="Proteomes" id="UP000095285"/>
    </source>
</evidence>
<dbReference type="WBParaSite" id="EN70_5082">
    <property type="protein sequence ID" value="EN70_5082"/>
    <property type="gene ID" value="EN70_5082"/>
</dbReference>
<dbReference type="Pfam" id="PF05585">
    <property type="entry name" value="DUF1758"/>
    <property type="match status" value="1"/>
</dbReference>
<keyword evidence="2" id="KW-1185">Reference proteome</keyword>
<proteinExistence type="predicted"/>
<reference evidence="2" key="1">
    <citation type="submission" date="2012-04" db="EMBL/GenBank/DDBJ databases">
        <title>The Genome Sequence of Loa loa.</title>
        <authorList>
            <consortium name="The Broad Institute Genome Sequencing Platform"/>
            <consortium name="Broad Institute Genome Sequencing Center for Infectious Disease"/>
            <person name="Nutman T.B."/>
            <person name="Fink D.L."/>
            <person name="Russ C."/>
            <person name="Young S."/>
            <person name="Zeng Q."/>
            <person name="Gargeya S."/>
            <person name="Alvarado L."/>
            <person name="Berlin A."/>
            <person name="Chapman S.B."/>
            <person name="Chen Z."/>
            <person name="Freedman E."/>
            <person name="Gellesch M."/>
            <person name="Goldberg J."/>
            <person name="Griggs A."/>
            <person name="Gujja S."/>
            <person name="Heilman E.R."/>
            <person name="Heiman D."/>
            <person name="Howarth C."/>
            <person name="Mehta T."/>
            <person name="Neiman D."/>
            <person name="Pearson M."/>
            <person name="Roberts A."/>
            <person name="Saif S."/>
            <person name="Shea T."/>
            <person name="Shenoy N."/>
            <person name="Sisk P."/>
            <person name="Stolte C."/>
            <person name="Sykes S."/>
            <person name="White J."/>
            <person name="Yandava C."/>
            <person name="Haas B."/>
            <person name="Henn M.R."/>
            <person name="Nusbaum C."/>
            <person name="Birren B."/>
        </authorList>
    </citation>
    <scope>NUCLEOTIDE SEQUENCE [LARGE SCALE GENOMIC DNA]</scope>
</reference>